<evidence type="ECO:0000313" key="3">
    <source>
        <dbReference type="Proteomes" id="UP000276133"/>
    </source>
</evidence>
<dbReference type="EMBL" id="REGN01002401">
    <property type="protein sequence ID" value="RNA28374.1"/>
    <property type="molecule type" value="Genomic_DNA"/>
</dbReference>
<protein>
    <submittedName>
        <fullName evidence="2">Uncharacterized protein</fullName>
    </submittedName>
</protein>
<reference evidence="2 3" key="1">
    <citation type="journal article" date="2018" name="Sci. Rep.">
        <title>Genomic signatures of local adaptation to the degree of environmental predictability in rotifers.</title>
        <authorList>
            <person name="Franch-Gras L."/>
            <person name="Hahn C."/>
            <person name="Garcia-Roger E.M."/>
            <person name="Carmona M.J."/>
            <person name="Serra M."/>
            <person name="Gomez A."/>
        </authorList>
    </citation>
    <scope>NUCLEOTIDE SEQUENCE [LARGE SCALE GENOMIC DNA]</scope>
    <source>
        <strain evidence="2">HYR1</strain>
    </source>
</reference>
<dbReference type="Proteomes" id="UP000276133">
    <property type="component" value="Unassembled WGS sequence"/>
</dbReference>
<keyword evidence="1" id="KW-1133">Transmembrane helix</keyword>
<feature type="non-terminal residue" evidence="2">
    <location>
        <position position="1"/>
    </location>
</feature>
<name>A0A3M7RXT1_BRAPC</name>
<keyword evidence="1" id="KW-0812">Transmembrane</keyword>
<comment type="caution">
    <text evidence="2">The sequence shown here is derived from an EMBL/GenBank/DDBJ whole genome shotgun (WGS) entry which is preliminary data.</text>
</comment>
<keyword evidence="1" id="KW-0472">Membrane</keyword>
<gene>
    <name evidence="2" type="ORF">BpHYR1_047064</name>
</gene>
<organism evidence="2 3">
    <name type="scientific">Brachionus plicatilis</name>
    <name type="common">Marine rotifer</name>
    <name type="synonym">Brachionus muelleri</name>
    <dbReference type="NCBI Taxonomy" id="10195"/>
    <lineage>
        <taxon>Eukaryota</taxon>
        <taxon>Metazoa</taxon>
        <taxon>Spiralia</taxon>
        <taxon>Gnathifera</taxon>
        <taxon>Rotifera</taxon>
        <taxon>Eurotatoria</taxon>
        <taxon>Monogononta</taxon>
        <taxon>Pseudotrocha</taxon>
        <taxon>Ploima</taxon>
        <taxon>Brachionidae</taxon>
        <taxon>Brachionus</taxon>
    </lineage>
</organism>
<dbReference type="AlphaFoldDB" id="A0A3M7RXT1"/>
<evidence type="ECO:0000313" key="2">
    <source>
        <dbReference type="EMBL" id="RNA28374.1"/>
    </source>
</evidence>
<feature type="transmembrane region" description="Helical" evidence="1">
    <location>
        <begin position="18"/>
        <end position="39"/>
    </location>
</feature>
<sequence length="112" mass="13114">VIIFHFLQNTKTQKKKKFYLCFLLLLLKGANLVLIKLVASKPETIPSSSKFKSKIYVWTRILSKGSTKFALQHDNHPKQTSLKFKEFSKKNNNIWFYNSTIKSKFKNKALKC</sequence>
<keyword evidence="3" id="KW-1185">Reference proteome</keyword>
<proteinExistence type="predicted"/>
<evidence type="ECO:0000256" key="1">
    <source>
        <dbReference type="SAM" id="Phobius"/>
    </source>
</evidence>
<accession>A0A3M7RXT1</accession>